<proteinExistence type="predicted"/>
<dbReference type="EMBL" id="MN739544">
    <property type="protein sequence ID" value="QHT12360.1"/>
    <property type="molecule type" value="Genomic_DNA"/>
</dbReference>
<evidence type="ECO:0000313" key="2">
    <source>
        <dbReference type="EMBL" id="QHT12360.1"/>
    </source>
</evidence>
<organism evidence="2">
    <name type="scientific">viral metagenome</name>
    <dbReference type="NCBI Taxonomy" id="1070528"/>
    <lineage>
        <taxon>unclassified sequences</taxon>
        <taxon>metagenomes</taxon>
        <taxon>organismal metagenomes</taxon>
    </lineage>
</organism>
<accession>A0A6C0D7S0</accession>
<feature type="transmembrane region" description="Helical" evidence="1">
    <location>
        <begin position="67"/>
        <end position="84"/>
    </location>
</feature>
<keyword evidence="1" id="KW-0812">Transmembrane</keyword>
<keyword evidence="1" id="KW-0472">Membrane</keyword>
<protein>
    <submittedName>
        <fullName evidence="2">Uncharacterized protein</fullName>
    </submittedName>
</protein>
<keyword evidence="1" id="KW-1133">Transmembrane helix</keyword>
<reference evidence="2" key="1">
    <citation type="journal article" date="2020" name="Nature">
        <title>Giant virus diversity and host interactions through global metagenomics.</title>
        <authorList>
            <person name="Schulz F."/>
            <person name="Roux S."/>
            <person name="Paez-Espino D."/>
            <person name="Jungbluth S."/>
            <person name="Walsh D.A."/>
            <person name="Denef V.J."/>
            <person name="McMahon K.D."/>
            <person name="Konstantinidis K.T."/>
            <person name="Eloe-Fadrosh E.A."/>
            <person name="Kyrpides N.C."/>
            <person name="Woyke T."/>
        </authorList>
    </citation>
    <scope>NUCLEOTIDE SEQUENCE</scope>
    <source>
        <strain evidence="2">GVMAG-M-3300023174-129</strain>
    </source>
</reference>
<name>A0A6C0D7S0_9ZZZZ</name>
<dbReference type="AlphaFoldDB" id="A0A6C0D7S0"/>
<evidence type="ECO:0000256" key="1">
    <source>
        <dbReference type="SAM" id="Phobius"/>
    </source>
</evidence>
<sequence length="87" mass="10052">MEKNQIHNAKQEEPPHINIALKAKYAFYSTLIFFLIANPETYKLTQQILGTIFHIASDSGCPSPLGFFFHSFVFFIVLWGIMLFPRD</sequence>